<reference evidence="1" key="1">
    <citation type="submission" date="2013-10" db="EMBL/GenBank/DDBJ databases">
        <title>Genomic analysis of the causative agents of coccidiosis in chickens.</title>
        <authorList>
            <person name="Reid A.J."/>
            <person name="Blake D."/>
            <person name="Billington K."/>
            <person name="Browne H."/>
            <person name="Dunn M."/>
            <person name="Hung S."/>
            <person name="Kawahara F."/>
            <person name="Miranda-Saavedra D."/>
            <person name="Mourier T."/>
            <person name="Nagra H."/>
            <person name="Otto T.D."/>
            <person name="Rawlings N."/>
            <person name="Sanchez A."/>
            <person name="Sanders M."/>
            <person name="Subramaniam C."/>
            <person name="Tay Y."/>
            <person name="Dear P."/>
            <person name="Doerig C."/>
            <person name="Gruber A."/>
            <person name="Parkinson J."/>
            <person name="Shirley M."/>
            <person name="Wan K.L."/>
            <person name="Berriman M."/>
            <person name="Tomley F."/>
            <person name="Pain A."/>
        </authorList>
    </citation>
    <scope>NUCLEOTIDE SEQUENCE [LARGE SCALE GENOMIC DNA]</scope>
    <source>
        <strain evidence="1">Houghton</strain>
    </source>
</reference>
<proteinExistence type="predicted"/>
<accession>U6KLY4</accession>
<organism evidence="1 2">
    <name type="scientific">Eimeria tenella</name>
    <name type="common">Coccidian parasite</name>
    <dbReference type="NCBI Taxonomy" id="5802"/>
    <lineage>
        <taxon>Eukaryota</taxon>
        <taxon>Sar</taxon>
        <taxon>Alveolata</taxon>
        <taxon>Apicomplexa</taxon>
        <taxon>Conoidasida</taxon>
        <taxon>Coccidia</taxon>
        <taxon>Eucoccidiorida</taxon>
        <taxon>Eimeriorina</taxon>
        <taxon>Eimeriidae</taxon>
        <taxon>Eimeria</taxon>
    </lineage>
</organism>
<dbReference type="AlphaFoldDB" id="U6KLY4"/>
<name>U6KLY4_EIMTE</name>
<evidence type="ECO:0000313" key="2">
    <source>
        <dbReference type="Proteomes" id="UP000030747"/>
    </source>
</evidence>
<evidence type="ECO:0000313" key="1">
    <source>
        <dbReference type="EMBL" id="CDJ39117.1"/>
    </source>
</evidence>
<dbReference type="EMBL" id="HG674148">
    <property type="protein sequence ID" value="CDJ39117.1"/>
    <property type="molecule type" value="Genomic_DNA"/>
</dbReference>
<dbReference type="GeneID" id="25257174"/>
<sequence>MWPLFPPLLLLQYIKQTDAEMLSIEKLRAAAERAPGAADTVAAAAAAAPAAAAAAAAPRWTLPVRSFLDLRKTGWTGHWRFQQDLAVIRQRTNKN</sequence>
<gene>
    <name evidence="1" type="ORF">ETH_00040670</name>
</gene>
<dbReference type="RefSeq" id="XP_013229872.1">
    <property type="nucleotide sequence ID" value="XM_013374418.1"/>
</dbReference>
<reference evidence="1" key="2">
    <citation type="submission" date="2013-10" db="EMBL/GenBank/DDBJ databases">
        <authorList>
            <person name="Aslett M."/>
        </authorList>
    </citation>
    <scope>NUCLEOTIDE SEQUENCE [LARGE SCALE GENOMIC DNA]</scope>
    <source>
        <strain evidence="1">Houghton</strain>
    </source>
</reference>
<protein>
    <submittedName>
        <fullName evidence="1">Uncharacterized protein</fullName>
    </submittedName>
</protein>
<keyword evidence="2" id="KW-1185">Reference proteome</keyword>
<dbReference type="Proteomes" id="UP000030747">
    <property type="component" value="Unassembled WGS sequence"/>
</dbReference>
<dbReference type="VEuPathDB" id="ToxoDB:ETH2_0616100"/>
<dbReference type="OrthoDB" id="429145at2759"/>
<dbReference type="VEuPathDB" id="ToxoDB:ETH_00040670"/>